<comment type="caution">
    <text evidence="1">The sequence shown here is derived from an EMBL/GenBank/DDBJ whole genome shotgun (WGS) entry which is preliminary data.</text>
</comment>
<dbReference type="AlphaFoldDB" id="A0AAW1WVD1"/>
<organism evidence="1 2">
    <name type="scientific">Rubus argutus</name>
    <name type="common">Southern blackberry</name>
    <dbReference type="NCBI Taxonomy" id="59490"/>
    <lineage>
        <taxon>Eukaryota</taxon>
        <taxon>Viridiplantae</taxon>
        <taxon>Streptophyta</taxon>
        <taxon>Embryophyta</taxon>
        <taxon>Tracheophyta</taxon>
        <taxon>Spermatophyta</taxon>
        <taxon>Magnoliopsida</taxon>
        <taxon>eudicotyledons</taxon>
        <taxon>Gunneridae</taxon>
        <taxon>Pentapetalae</taxon>
        <taxon>rosids</taxon>
        <taxon>fabids</taxon>
        <taxon>Rosales</taxon>
        <taxon>Rosaceae</taxon>
        <taxon>Rosoideae</taxon>
        <taxon>Rosoideae incertae sedis</taxon>
        <taxon>Rubus</taxon>
    </lineage>
</organism>
<accession>A0AAW1WVD1</accession>
<evidence type="ECO:0000313" key="2">
    <source>
        <dbReference type="Proteomes" id="UP001457282"/>
    </source>
</evidence>
<keyword evidence="2" id="KW-1185">Reference proteome</keyword>
<proteinExistence type="predicted"/>
<evidence type="ECO:0000313" key="1">
    <source>
        <dbReference type="EMBL" id="KAK9928719.1"/>
    </source>
</evidence>
<protein>
    <submittedName>
        <fullName evidence="1">Uncharacterized protein</fullName>
    </submittedName>
</protein>
<dbReference type="Proteomes" id="UP001457282">
    <property type="component" value="Unassembled WGS sequence"/>
</dbReference>
<sequence length="125" mass="13489">MCTSTQCIHSIARPSPLVKELIQSIRPGPLVTPLGRSCRESVINQVDTSQSTTWSCLCVQIAFLLVQIAHCPLVSNCPMHTAIISILPLQQVTCLPATPGITNLSVTRNPQYTGSFISRTTTGAR</sequence>
<dbReference type="EMBL" id="JBEDUW010000005">
    <property type="protein sequence ID" value="KAK9928719.1"/>
    <property type="molecule type" value="Genomic_DNA"/>
</dbReference>
<gene>
    <name evidence="1" type="ORF">M0R45_025842</name>
</gene>
<name>A0AAW1WVD1_RUBAR</name>
<reference evidence="1 2" key="1">
    <citation type="journal article" date="2023" name="G3 (Bethesda)">
        <title>A chromosome-length genome assembly and annotation of blackberry (Rubus argutus, cv. 'Hillquist').</title>
        <authorList>
            <person name="Bruna T."/>
            <person name="Aryal R."/>
            <person name="Dudchenko O."/>
            <person name="Sargent D.J."/>
            <person name="Mead D."/>
            <person name="Buti M."/>
            <person name="Cavallini A."/>
            <person name="Hytonen T."/>
            <person name="Andres J."/>
            <person name="Pham M."/>
            <person name="Weisz D."/>
            <person name="Mascagni F."/>
            <person name="Usai G."/>
            <person name="Natali L."/>
            <person name="Bassil N."/>
            <person name="Fernandez G.E."/>
            <person name="Lomsadze A."/>
            <person name="Armour M."/>
            <person name="Olukolu B."/>
            <person name="Poorten T."/>
            <person name="Britton C."/>
            <person name="Davik J."/>
            <person name="Ashrafi H."/>
            <person name="Aiden E.L."/>
            <person name="Borodovsky M."/>
            <person name="Worthington M."/>
        </authorList>
    </citation>
    <scope>NUCLEOTIDE SEQUENCE [LARGE SCALE GENOMIC DNA]</scope>
    <source>
        <strain evidence="1">PI 553951</strain>
    </source>
</reference>